<dbReference type="Proteomes" id="UP000077469">
    <property type="component" value="Chromosome"/>
</dbReference>
<feature type="active site" description="Proton donor/acceptor" evidence="3">
    <location>
        <position position="245"/>
    </location>
</feature>
<dbReference type="PANTHER" id="PTHR43489">
    <property type="entry name" value="ISOMERASE"/>
    <property type="match status" value="1"/>
</dbReference>
<dbReference type="NCBIfam" id="NF041099">
    <property type="entry name" value="keto_glucon_epim_IolO"/>
    <property type="match status" value="1"/>
</dbReference>
<protein>
    <submittedName>
        <fullName evidence="5">Xylose isomerase</fullName>
    </submittedName>
</protein>
<dbReference type="AlphaFoldDB" id="A0A0X1KSJ4"/>
<evidence type="ECO:0000259" key="4">
    <source>
        <dbReference type="Pfam" id="PF01261"/>
    </source>
</evidence>
<evidence type="ECO:0000313" key="5">
    <source>
        <dbReference type="EMBL" id="AJC74170.1"/>
    </source>
</evidence>
<dbReference type="InterPro" id="IPR050417">
    <property type="entry name" value="Sugar_Epim/Isomerase"/>
</dbReference>
<dbReference type="STRING" id="1123384.AJ81_08265"/>
<dbReference type="GO" id="GO:0016853">
    <property type="term" value="F:isomerase activity"/>
    <property type="evidence" value="ECO:0007669"/>
    <property type="project" value="UniProtKB-KW"/>
</dbReference>
<proteinExistence type="inferred from homology"/>
<name>A0A0X1KSJ4_9THEM</name>
<keyword evidence="1 2" id="KW-0413">Isomerase</keyword>
<dbReference type="InterPro" id="IPR036237">
    <property type="entry name" value="Xyl_isomerase-like_sf"/>
</dbReference>
<dbReference type="PaxDb" id="1123384-AJ81_08265"/>
<dbReference type="InterPro" id="IPR013022">
    <property type="entry name" value="Xyl_isomerase-like_TIM-brl"/>
</dbReference>
<evidence type="ECO:0000256" key="3">
    <source>
        <dbReference type="PIRSR" id="PIRSR006241-50"/>
    </source>
</evidence>
<keyword evidence="6" id="KW-1185">Reference proteome</keyword>
<organism evidence="5 6">
    <name type="scientific">Pseudothermotoga hypogea DSM 11164 = NBRC 106472</name>
    <dbReference type="NCBI Taxonomy" id="1123384"/>
    <lineage>
        <taxon>Bacteria</taxon>
        <taxon>Thermotogati</taxon>
        <taxon>Thermotogota</taxon>
        <taxon>Thermotogae</taxon>
        <taxon>Thermotogales</taxon>
        <taxon>Thermotogaceae</taxon>
        <taxon>Pseudothermotoga</taxon>
    </lineage>
</organism>
<feature type="active site" description="Proton donor/acceptor" evidence="3">
    <location>
        <position position="151"/>
    </location>
</feature>
<dbReference type="OrthoDB" id="9814946at2"/>
<dbReference type="EMBL" id="CP007141">
    <property type="protein sequence ID" value="AJC74170.1"/>
    <property type="molecule type" value="Genomic_DNA"/>
</dbReference>
<dbReference type="PATRIC" id="fig|1123384.7.peg.1657"/>
<dbReference type="Pfam" id="PF01261">
    <property type="entry name" value="AP_endonuc_2"/>
    <property type="match status" value="1"/>
</dbReference>
<evidence type="ECO:0000256" key="1">
    <source>
        <dbReference type="ARBA" id="ARBA00023235"/>
    </source>
</evidence>
<dbReference type="PIRSF" id="PIRSF006241">
    <property type="entry name" value="HyI"/>
    <property type="match status" value="1"/>
</dbReference>
<dbReference type="RefSeq" id="WP_031505066.1">
    <property type="nucleotide sequence ID" value="NC_022795.1"/>
</dbReference>
<feature type="domain" description="Xylose isomerase-like TIM barrel" evidence="4">
    <location>
        <begin position="28"/>
        <end position="258"/>
    </location>
</feature>
<dbReference type="PANTHER" id="PTHR43489:SF7">
    <property type="entry name" value="3-DEHYDRO-D-GULOSIDE 4-EPIMERASE-RELATED"/>
    <property type="match status" value="1"/>
</dbReference>
<dbReference type="InterPro" id="IPR053560">
    <property type="entry name" value="Hyi_epimerase/isomerase"/>
</dbReference>
<dbReference type="InterPro" id="IPR026040">
    <property type="entry name" value="HyI-like"/>
</dbReference>
<sequence length="271" mass="29975">MRLSLVVSTSDAAFDALAFKGDLMKGVKMAKQIGYDAVEIAIRDPSTVDVEELKELLYELRMPVAAIGTGQAYLADGLSITAQDVSVRNRAMERLKSHIDFASIFNAKVIIGLVRGKRDKRALDEVLELFVESLKELADYAEKKGVELVIEPLNRYETDFLNTLEEVKSVLESLNRKNAGILADTFHMNIEEVSIEESITKCGKWIKHFHVADSNRWAPGAGHLNFASILKALHDTGYDGFVSVECLPLPGGSEASARLAFKTLQSILKEF</sequence>
<comment type="similarity">
    <text evidence="2">Belongs to the hyi family.</text>
</comment>
<evidence type="ECO:0000313" key="6">
    <source>
        <dbReference type="Proteomes" id="UP000077469"/>
    </source>
</evidence>
<reference evidence="5 6" key="1">
    <citation type="submission" date="2014-01" db="EMBL/GenBank/DDBJ databases">
        <title>Genome sequencing of Thermotog hypogea.</title>
        <authorList>
            <person name="Zhang X."/>
            <person name="Alvare G."/>
            <person name="Fristensky B."/>
            <person name="Chen L."/>
            <person name="Suen T."/>
            <person name="Chen Q."/>
            <person name="Ma K."/>
        </authorList>
    </citation>
    <scope>NUCLEOTIDE SEQUENCE [LARGE SCALE GENOMIC DNA]</scope>
    <source>
        <strain evidence="5 6">DSM 11164</strain>
    </source>
</reference>
<dbReference type="SUPFAM" id="SSF51658">
    <property type="entry name" value="Xylose isomerase-like"/>
    <property type="match status" value="1"/>
</dbReference>
<dbReference type="KEGG" id="phy:AJ81_08265"/>
<gene>
    <name evidence="5" type="ORF">AJ81_08265</name>
</gene>
<dbReference type="Gene3D" id="3.20.20.150">
    <property type="entry name" value="Divalent-metal-dependent TIM barrel enzymes"/>
    <property type="match status" value="1"/>
</dbReference>
<evidence type="ECO:0000256" key="2">
    <source>
        <dbReference type="PIRNR" id="PIRNR006241"/>
    </source>
</evidence>
<accession>A0A0X1KSJ4</accession>